<feature type="domain" description="EamA" evidence="2">
    <location>
        <begin position="69"/>
        <end position="199"/>
    </location>
</feature>
<dbReference type="AlphaFoldDB" id="A0A814XUM0"/>
<feature type="transmembrane region" description="Helical" evidence="1">
    <location>
        <begin position="184"/>
        <end position="206"/>
    </location>
</feature>
<feature type="transmembrane region" description="Helical" evidence="1">
    <location>
        <begin position="362"/>
        <end position="381"/>
    </location>
</feature>
<feature type="transmembrane region" description="Helical" evidence="1">
    <location>
        <begin position="337"/>
        <end position="356"/>
    </location>
</feature>
<dbReference type="Proteomes" id="UP000663891">
    <property type="component" value="Unassembled WGS sequence"/>
</dbReference>
<feature type="transmembrane region" description="Helical" evidence="1">
    <location>
        <begin position="66"/>
        <end position="87"/>
    </location>
</feature>
<feature type="transmembrane region" description="Helical" evidence="1">
    <location>
        <begin position="158"/>
        <end position="177"/>
    </location>
</feature>
<proteinExistence type="predicted"/>
<keyword evidence="1" id="KW-0472">Membrane</keyword>
<organism evidence="3 4">
    <name type="scientific">Adineta steineri</name>
    <dbReference type="NCBI Taxonomy" id="433720"/>
    <lineage>
        <taxon>Eukaryota</taxon>
        <taxon>Metazoa</taxon>
        <taxon>Spiralia</taxon>
        <taxon>Gnathifera</taxon>
        <taxon>Rotifera</taxon>
        <taxon>Eurotatoria</taxon>
        <taxon>Bdelloidea</taxon>
        <taxon>Adinetida</taxon>
        <taxon>Adinetidae</taxon>
        <taxon>Adineta</taxon>
    </lineage>
</organism>
<dbReference type="InterPro" id="IPR037185">
    <property type="entry name" value="EmrE-like"/>
</dbReference>
<evidence type="ECO:0000256" key="1">
    <source>
        <dbReference type="SAM" id="Phobius"/>
    </source>
</evidence>
<feature type="transmembrane region" description="Helical" evidence="1">
    <location>
        <begin position="238"/>
        <end position="258"/>
    </location>
</feature>
<dbReference type="OrthoDB" id="10097537at2759"/>
<dbReference type="Pfam" id="PF00892">
    <property type="entry name" value="EamA"/>
    <property type="match status" value="1"/>
</dbReference>
<sequence>MSVIEQDSNNQQRLLIPSSSIDNDRVAKTRRSSSIATMLEPVLLIAAAEEEDDDNNGETITTSKPFALSGILYGLLGSFLYVTATFIVKELEFDLLDVLVVRVIVQLFLFLAFVMYRRYAVLVGSSKEKWLQFILCILTGIAFLGFFIGFRYLPLPDLTTLSFSRLIWTVLFGLLIYKEKPTIMILLSVCFTFIGVIFVAQPTFIFPQKNEMKIALNITTATLNETNVDNMHSYSNRVIGISLALMSGLIFAFNILIFKQLITLKIKPSVLILQHSLVVLLCLILNHFYKYFFLNDITFFTLTIFQWKYWLAGLISMGQTLAVIAGNCAIKREPPSIVTIVSSVDIIYAITLQNLFTQKKSNLWVLLGSTLVVSSVVLIGLDKFMEERKIKKKKLKMVTVLKTEK</sequence>
<comment type="caution">
    <text evidence="3">The sequence shown here is derived from an EMBL/GenBank/DDBJ whole genome shotgun (WGS) entry which is preliminary data.</text>
</comment>
<feature type="transmembrane region" description="Helical" evidence="1">
    <location>
        <begin position="309"/>
        <end position="330"/>
    </location>
</feature>
<gene>
    <name evidence="3" type="ORF">VCS650_LOCUS26696</name>
</gene>
<dbReference type="PANTHER" id="PTHR22911">
    <property type="entry name" value="ACYL-MALONYL CONDENSING ENZYME-RELATED"/>
    <property type="match status" value="1"/>
</dbReference>
<evidence type="ECO:0000313" key="4">
    <source>
        <dbReference type="Proteomes" id="UP000663891"/>
    </source>
</evidence>
<feature type="transmembrane region" description="Helical" evidence="1">
    <location>
        <begin position="270"/>
        <end position="289"/>
    </location>
</feature>
<dbReference type="GO" id="GO:0016020">
    <property type="term" value="C:membrane"/>
    <property type="evidence" value="ECO:0007669"/>
    <property type="project" value="InterPro"/>
</dbReference>
<evidence type="ECO:0000259" key="2">
    <source>
        <dbReference type="Pfam" id="PF00892"/>
    </source>
</evidence>
<keyword evidence="1" id="KW-1133">Transmembrane helix</keyword>
<feature type="transmembrane region" description="Helical" evidence="1">
    <location>
        <begin position="130"/>
        <end position="152"/>
    </location>
</feature>
<accession>A0A814XUM0</accession>
<feature type="transmembrane region" description="Helical" evidence="1">
    <location>
        <begin position="99"/>
        <end position="118"/>
    </location>
</feature>
<dbReference type="PANTHER" id="PTHR22911:SF137">
    <property type="entry name" value="SOLUTE CARRIER FAMILY 35 MEMBER G2-RELATED"/>
    <property type="match status" value="1"/>
</dbReference>
<protein>
    <recommendedName>
        <fullName evidence="2">EamA domain-containing protein</fullName>
    </recommendedName>
</protein>
<dbReference type="SUPFAM" id="SSF103481">
    <property type="entry name" value="Multidrug resistance efflux transporter EmrE"/>
    <property type="match status" value="2"/>
</dbReference>
<dbReference type="InterPro" id="IPR000620">
    <property type="entry name" value="EamA_dom"/>
</dbReference>
<name>A0A814XUM0_9BILA</name>
<reference evidence="3" key="1">
    <citation type="submission" date="2021-02" db="EMBL/GenBank/DDBJ databases">
        <authorList>
            <person name="Nowell W R."/>
        </authorList>
    </citation>
    <scope>NUCLEOTIDE SEQUENCE</scope>
</reference>
<keyword evidence="1" id="KW-0812">Transmembrane</keyword>
<dbReference type="EMBL" id="CAJNON010000363">
    <property type="protein sequence ID" value="CAF1220636.1"/>
    <property type="molecule type" value="Genomic_DNA"/>
</dbReference>
<evidence type="ECO:0000313" key="3">
    <source>
        <dbReference type="EMBL" id="CAF1220636.1"/>
    </source>
</evidence>